<evidence type="ECO:0000313" key="1">
    <source>
        <dbReference type="EMBL" id="KAJ8615476.1"/>
    </source>
</evidence>
<reference evidence="1 2" key="1">
    <citation type="journal article" date="2022" name="Hortic Res">
        <title>A haplotype resolved chromosomal level avocado genome allows analysis of novel avocado genes.</title>
        <authorList>
            <person name="Nath O."/>
            <person name="Fletcher S.J."/>
            <person name="Hayward A."/>
            <person name="Shaw L.M."/>
            <person name="Masouleh A.K."/>
            <person name="Furtado A."/>
            <person name="Henry R.J."/>
            <person name="Mitter N."/>
        </authorList>
    </citation>
    <scope>NUCLEOTIDE SEQUENCE [LARGE SCALE GENOMIC DNA]</scope>
    <source>
        <strain evidence="2">cv. Hass</strain>
    </source>
</reference>
<evidence type="ECO:0000313" key="2">
    <source>
        <dbReference type="Proteomes" id="UP001234297"/>
    </source>
</evidence>
<dbReference type="EMBL" id="CM056820">
    <property type="protein sequence ID" value="KAJ8615476.1"/>
    <property type="molecule type" value="Genomic_DNA"/>
</dbReference>
<sequence>MCQVNNRSKKFGHRLPPPRTTGLGIFQTLLAVNQTPLVTESSPHSSPKVLLTHLVVETIHLAAESCPAVLESTSVEEIHSLTASLVDLHNPFSVLEKATLIYYFSFPDPTDIIPLKPISPPLVISASTDIFKNITVDLYIQTMPSSPTP</sequence>
<comment type="caution">
    <text evidence="1">The sequence shown here is derived from an EMBL/GenBank/DDBJ whole genome shotgun (WGS) entry which is preliminary data.</text>
</comment>
<organism evidence="1 2">
    <name type="scientific">Persea americana</name>
    <name type="common">Avocado</name>
    <dbReference type="NCBI Taxonomy" id="3435"/>
    <lineage>
        <taxon>Eukaryota</taxon>
        <taxon>Viridiplantae</taxon>
        <taxon>Streptophyta</taxon>
        <taxon>Embryophyta</taxon>
        <taxon>Tracheophyta</taxon>
        <taxon>Spermatophyta</taxon>
        <taxon>Magnoliopsida</taxon>
        <taxon>Magnoliidae</taxon>
        <taxon>Laurales</taxon>
        <taxon>Lauraceae</taxon>
        <taxon>Persea</taxon>
    </lineage>
</organism>
<protein>
    <submittedName>
        <fullName evidence="1">Uncharacterized protein</fullName>
    </submittedName>
</protein>
<name>A0ACC2K2Y5_PERAE</name>
<accession>A0ACC2K2Y5</accession>
<gene>
    <name evidence="1" type="ORF">MRB53_034848</name>
</gene>
<dbReference type="Proteomes" id="UP001234297">
    <property type="component" value="Chromosome 12"/>
</dbReference>
<keyword evidence="2" id="KW-1185">Reference proteome</keyword>
<proteinExistence type="predicted"/>